<proteinExistence type="predicted"/>
<feature type="transmembrane region" description="Helical" evidence="1">
    <location>
        <begin position="85"/>
        <end position="101"/>
    </location>
</feature>
<keyword evidence="1" id="KW-0472">Membrane</keyword>
<accession>A0A9Q0LFY3</accession>
<reference evidence="2" key="1">
    <citation type="submission" date="2022-10" db="EMBL/GenBank/DDBJ databases">
        <title>Novel sulphate-reducing endosymbionts in the free-living metamonad Anaeramoeba.</title>
        <authorList>
            <person name="Jerlstrom-Hultqvist J."/>
            <person name="Cepicka I."/>
            <person name="Gallot-Lavallee L."/>
            <person name="Salas-Leiva D."/>
            <person name="Curtis B.A."/>
            <person name="Zahonova K."/>
            <person name="Pipaliya S."/>
            <person name="Dacks J."/>
            <person name="Roger A.J."/>
        </authorList>
    </citation>
    <scope>NUCLEOTIDE SEQUENCE</scope>
    <source>
        <strain evidence="2">BMAN</strain>
    </source>
</reference>
<dbReference type="AlphaFoldDB" id="A0A9Q0LFY3"/>
<feature type="transmembrane region" description="Helical" evidence="1">
    <location>
        <begin position="107"/>
        <end position="129"/>
    </location>
</feature>
<protein>
    <submittedName>
        <fullName evidence="2">Uncharacterized protein</fullName>
    </submittedName>
</protein>
<dbReference type="Proteomes" id="UP001149090">
    <property type="component" value="Unassembled WGS sequence"/>
</dbReference>
<evidence type="ECO:0000256" key="1">
    <source>
        <dbReference type="SAM" id="Phobius"/>
    </source>
</evidence>
<gene>
    <name evidence="2" type="ORF">M0811_01576</name>
</gene>
<feature type="transmembrane region" description="Helical" evidence="1">
    <location>
        <begin position="21"/>
        <end position="41"/>
    </location>
</feature>
<sequence length="164" mass="19546">MDQIKKIISEKIEPLIKCKNLSLLQLFFIFRLLIASFLILITPFTPTINPMFIFLKMPAIFLSIPSNLNEKKEIIKQKYSKFTKNFIWIYALFWVIVYQFISPRYNLLSTTSLLFAVGSFFHSLVWTVFDSLEFDFDIEKFIENYFKIIESKLKIFGIKKQKQN</sequence>
<keyword evidence="3" id="KW-1185">Reference proteome</keyword>
<organism evidence="2 3">
    <name type="scientific">Anaeramoeba ignava</name>
    <name type="common">Anaerobic marine amoeba</name>
    <dbReference type="NCBI Taxonomy" id="1746090"/>
    <lineage>
        <taxon>Eukaryota</taxon>
        <taxon>Metamonada</taxon>
        <taxon>Anaeramoebidae</taxon>
        <taxon>Anaeramoeba</taxon>
    </lineage>
</organism>
<comment type="caution">
    <text evidence="2">The sequence shown here is derived from an EMBL/GenBank/DDBJ whole genome shotgun (WGS) entry which is preliminary data.</text>
</comment>
<evidence type="ECO:0000313" key="2">
    <source>
        <dbReference type="EMBL" id="KAJ5072561.1"/>
    </source>
</evidence>
<dbReference type="EMBL" id="JAPDFW010000081">
    <property type="protein sequence ID" value="KAJ5072561.1"/>
    <property type="molecule type" value="Genomic_DNA"/>
</dbReference>
<feature type="transmembrane region" description="Helical" evidence="1">
    <location>
        <begin position="47"/>
        <end position="64"/>
    </location>
</feature>
<name>A0A9Q0LFY3_ANAIG</name>
<keyword evidence="1" id="KW-1133">Transmembrane helix</keyword>
<keyword evidence="1" id="KW-0812">Transmembrane</keyword>
<evidence type="ECO:0000313" key="3">
    <source>
        <dbReference type="Proteomes" id="UP001149090"/>
    </source>
</evidence>